<dbReference type="PROSITE" id="PS50158">
    <property type="entry name" value="ZF_CCHC"/>
    <property type="match status" value="1"/>
</dbReference>
<dbReference type="EMBL" id="BQNB010013456">
    <property type="protein sequence ID" value="GJT16200.1"/>
    <property type="molecule type" value="Genomic_DNA"/>
</dbReference>
<dbReference type="PANTHER" id="PTHR33116:SF79">
    <property type="entry name" value="REVERSE TRANSCRIPTASE DOMAIN, ZINC FINGER, CCHC-TYPE-RELATED"/>
    <property type="match status" value="1"/>
</dbReference>
<reference evidence="4" key="2">
    <citation type="submission" date="2022-01" db="EMBL/GenBank/DDBJ databases">
        <authorList>
            <person name="Yamashiro T."/>
            <person name="Shiraishi A."/>
            <person name="Satake H."/>
            <person name="Nakayama K."/>
        </authorList>
    </citation>
    <scope>NUCLEOTIDE SEQUENCE</scope>
</reference>
<name>A0ABQ5BMY7_9ASTR</name>
<protein>
    <submittedName>
        <fullName evidence="4">RNA-directed DNA polymerase, eukaryota, reverse transcriptase zinc-binding domain protein</fullName>
    </submittedName>
</protein>
<keyword evidence="1" id="KW-0862">Zinc</keyword>
<feature type="region of interest" description="Disordered" evidence="2">
    <location>
        <begin position="725"/>
        <end position="751"/>
    </location>
</feature>
<dbReference type="GO" id="GO:0003964">
    <property type="term" value="F:RNA-directed DNA polymerase activity"/>
    <property type="evidence" value="ECO:0007669"/>
    <property type="project" value="UniProtKB-KW"/>
</dbReference>
<evidence type="ECO:0000256" key="1">
    <source>
        <dbReference type="PROSITE-ProRule" id="PRU00047"/>
    </source>
</evidence>
<sequence>MESLHLSVQRLVDAGLFLGITICPSIHLSHLLYADDAVFLGQWSEGNINVIVKVLDCFHRASGLHINMNKSKLIGISVDNSKIVQAASKIGCAPLKTPFLYLGTKVGGIISRTKSWEETVNKFDSRLSKWKRKTLSIGGRITLIKSVLGSLPIYNMSIYKVPQKIIHRLESSHCHFFNGTDRQSKKPIWVKWNKVLAPKDKGGLRILSFYALNRGLLFKCVWRFYMQESSLWTKVIKGIHGQDGKIGKNLSKHYSSIWLDIGKELDLFKQKGMNFTDYIHRKMGNGIDTSFWVDVWKGDKALKYQFPRIYALESNKNISVATNMGHDNLEVSLRRSPRGGVEQVVDYMAINEVFEEKLHYTKYVTRYELVWIAYWAAPASSPGARSCTKSSDSNDPCISESKPLALLWGQTPRLDFGARVRDHVVRGFNFLLSTMGTIDDIRHVLTQPAFDALCEKYHIPPIVHPELPYRSRIHNSPPSKIGVYSRFFDFANYRIPLYQFLVDILEHFEINLSQLSVIAAAKVSHFEILCRVHGFVPTVANFSKRRRRIPTPTPDEFDAGVCNYLATHTAPFLKFLEAFLCLVGISRYYNLDENVYLTFLADDDEGGCPSVSRTKGSKGIQVVRKTPRTEERREKRAYRQQPAGNGLPTRKEKAIGQEGLSKNSMEMRELISHREKKGADKREEEEKGLYLPYQRYDEERIKHKSKQVDNQDRLLFTRYQEQGRMRGHGGFNQSRGQENNFKKETHNNSNKLTHDKSKVMCFKCKEYGHYANRCPLKKEEQSNLIEEDLQPQLLMAIIEESQIRNGRKFHSTST</sequence>
<accession>A0ABQ5BMY7</accession>
<keyword evidence="1" id="KW-0863">Zinc-finger</keyword>
<keyword evidence="4" id="KW-0808">Transferase</keyword>
<dbReference type="InterPro" id="IPR001878">
    <property type="entry name" value="Znf_CCHC"/>
</dbReference>
<feature type="region of interest" description="Disordered" evidence="2">
    <location>
        <begin position="626"/>
        <end position="666"/>
    </location>
</feature>
<evidence type="ECO:0000256" key="2">
    <source>
        <dbReference type="SAM" id="MobiDB-lite"/>
    </source>
</evidence>
<keyword evidence="5" id="KW-1185">Reference proteome</keyword>
<dbReference type="PANTHER" id="PTHR33116">
    <property type="entry name" value="REVERSE TRANSCRIPTASE ZINC-BINDING DOMAIN-CONTAINING PROTEIN-RELATED-RELATED"/>
    <property type="match status" value="1"/>
</dbReference>
<keyword evidence="1" id="KW-0479">Metal-binding</keyword>
<comment type="caution">
    <text evidence="4">The sequence shown here is derived from an EMBL/GenBank/DDBJ whole genome shotgun (WGS) entry which is preliminary data.</text>
</comment>
<evidence type="ECO:0000313" key="4">
    <source>
        <dbReference type="EMBL" id="GJT16200.1"/>
    </source>
</evidence>
<dbReference type="Proteomes" id="UP001151760">
    <property type="component" value="Unassembled WGS sequence"/>
</dbReference>
<keyword evidence="4" id="KW-0695">RNA-directed DNA polymerase</keyword>
<gene>
    <name evidence="4" type="ORF">Tco_0874906</name>
</gene>
<evidence type="ECO:0000259" key="3">
    <source>
        <dbReference type="PROSITE" id="PS50158"/>
    </source>
</evidence>
<dbReference type="Gene3D" id="4.10.60.10">
    <property type="entry name" value="Zinc finger, CCHC-type"/>
    <property type="match status" value="1"/>
</dbReference>
<evidence type="ECO:0000313" key="5">
    <source>
        <dbReference type="Proteomes" id="UP001151760"/>
    </source>
</evidence>
<proteinExistence type="predicted"/>
<reference evidence="4" key="1">
    <citation type="journal article" date="2022" name="Int. J. Mol. Sci.">
        <title>Draft Genome of Tanacetum Coccineum: Genomic Comparison of Closely Related Tanacetum-Family Plants.</title>
        <authorList>
            <person name="Yamashiro T."/>
            <person name="Shiraishi A."/>
            <person name="Nakayama K."/>
            <person name="Satake H."/>
        </authorList>
    </citation>
    <scope>NUCLEOTIDE SEQUENCE</scope>
</reference>
<feature type="domain" description="CCHC-type" evidence="3">
    <location>
        <begin position="761"/>
        <end position="775"/>
    </location>
</feature>
<organism evidence="4 5">
    <name type="scientific">Tanacetum coccineum</name>
    <dbReference type="NCBI Taxonomy" id="301880"/>
    <lineage>
        <taxon>Eukaryota</taxon>
        <taxon>Viridiplantae</taxon>
        <taxon>Streptophyta</taxon>
        <taxon>Embryophyta</taxon>
        <taxon>Tracheophyta</taxon>
        <taxon>Spermatophyta</taxon>
        <taxon>Magnoliopsida</taxon>
        <taxon>eudicotyledons</taxon>
        <taxon>Gunneridae</taxon>
        <taxon>Pentapetalae</taxon>
        <taxon>asterids</taxon>
        <taxon>campanulids</taxon>
        <taxon>Asterales</taxon>
        <taxon>Asteraceae</taxon>
        <taxon>Asteroideae</taxon>
        <taxon>Anthemideae</taxon>
        <taxon>Anthemidinae</taxon>
        <taxon>Tanacetum</taxon>
    </lineage>
</organism>
<keyword evidence="4" id="KW-0548">Nucleotidyltransferase</keyword>
<dbReference type="SUPFAM" id="SSF57756">
    <property type="entry name" value="Retrovirus zinc finger-like domains"/>
    <property type="match status" value="1"/>
</dbReference>
<dbReference type="InterPro" id="IPR036875">
    <property type="entry name" value="Znf_CCHC_sf"/>
</dbReference>
<feature type="compositionally biased region" description="Basic and acidic residues" evidence="2">
    <location>
        <begin position="740"/>
        <end position="751"/>
    </location>
</feature>